<dbReference type="EMBL" id="CAEZTD010000007">
    <property type="protein sequence ID" value="CAB4552784.1"/>
    <property type="molecule type" value="Genomic_DNA"/>
</dbReference>
<name>A0A6J6CNQ6_9ZZZZ</name>
<organism evidence="1">
    <name type="scientific">freshwater metagenome</name>
    <dbReference type="NCBI Taxonomy" id="449393"/>
    <lineage>
        <taxon>unclassified sequences</taxon>
        <taxon>metagenomes</taxon>
        <taxon>ecological metagenomes</taxon>
    </lineage>
</organism>
<evidence type="ECO:0000313" key="1">
    <source>
        <dbReference type="EMBL" id="CAB4552784.1"/>
    </source>
</evidence>
<dbReference type="AlphaFoldDB" id="A0A6J6CNQ6"/>
<proteinExistence type="predicted"/>
<protein>
    <submittedName>
        <fullName evidence="1">Unannotated protein</fullName>
    </submittedName>
</protein>
<gene>
    <name evidence="1" type="ORF">UFOPK1591_00162</name>
</gene>
<reference evidence="1" key="1">
    <citation type="submission" date="2020-05" db="EMBL/GenBank/DDBJ databases">
        <authorList>
            <person name="Chiriac C."/>
            <person name="Salcher M."/>
            <person name="Ghai R."/>
            <person name="Kavagutti S V."/>
        </authorList>
    </citation>
    <scope>NUCLEOTIDE SEQUENCE</scope>
</reference>
<sequence>MARRASAARMLAEGDVCVLCSATVVPIVYGFPAPDAFDEVEAGRIVLGGCMMYPNAPDYACPTKGCAGA</sequence>
<accession>A0A6J6CNQ6</accession>